<dbReference type="PANTHER" id="PTHR30535">
    <property type="entry name" value="VITAMIN B12-BINDING PROTEIN"/>
    <property type="match status" value="1"/>
</dbReference>
<dbReference type="EMBL" id="VWPH01000001">
    <property type="protein sequence ID" value="KAA5838446.1"/>
    <property type="molecule type" value="Genomic_DNA"/>
</dbReference>
<proteinExistence type="inferred from homology"/>
<protein>
    <submittedName>
        <fullName evidence="3">ABC transporter substrate-binding protein</fullName>
    </submittedName>
</protein>
<comment type="similarity">
    <text evidence="1">Belongs to the bacterial solute-binding protein 8 family.</text>
</comment>
<keyword evidence="4" id="KW-1185">Reference proteome</keyword>
<reference evidence="3 4" key="1">
    <citation type="submission" date="2019-09" db="EMBL/GenBank/DDBJ databases">
        <title>Draft genome sequence of the thermophilic Saccharopolyspora hirsuta VKM Ac-666T.</title>
        <authorList>
            <person name="Lobastova T.G."/>
            <person name="Fokina V."/>
            <person name="Bragin E.Y."/>
            <person name="Shtratnikova V.Y."/>
            <person name="Starodumova I.P."/>
            <person name="Tarlachkov S.V."/>
            <person name="Donova M.V."/>
        </authorList>
    </citation>
    <scope>NUCLEOTIDE SEQUENCE [LARGE SCALE GENOMIC DNA]</scope>
    <source>
        <strain evidence="3 4">VKM Ac-666</strain>
    </source>
</reference>
<dbReference type="PROSITE" id="PS50983">
    <property type="entry name" value="FE_B12_PBP"/>
    <property type="match status" value="1"/>
</dbReference>
<dbReference type="InterPro" id="IPR002491">
    <property type="entry name" value="ABC_transptr_periplasmic_BD"/>
</dbReference>
<evidence type="ECO:0000256" key="1">
    <source>
        <dbReference type="ARBA" id="ARBA00008814"/>
    </source>
</evidence>
<dbReference type="InterPro" id="IPR050902">
    <property type="entry name" value="ABC_Transporter_SBP"/>
</dbReference>
<dbReference type="OrthoDB" id="9797850at2"/>
<dbReference type="Gene3D" id="3.40.50.1980">
    <property type="entry name" value="Nitrogenase molybdenum iron protein domain"/>
    <property type="match status" value="2"/>
</dbReference>
<dbReference type="Pfam" id="PF01497">
    <property type="entry name" value="Peripla_BP_2"/>
    <property type="match status" value="1"/>
</dbReference>
<feature type="domain" description="Fe/B12 periplasmic-binding" evidence="2">
    <location>
        <begin position="42"/>
        <end position="320"/>
    </location>
</feature>
<organism evidence="3 4">
    <name type="scientific">Saccharopolyspora hirsuta</name>
    <dbReference type="NCBI Taxonomy" id="1837"/>
    <lineage>
        <taxon>Bacteria</taxon>
        <taxon>Bacillati</taxon>
        <taxon>Actinomycetota</taxon>
        <taxon>Actinomycetes</taxon>
        <taxon>Pseudonocardiales</taxon>
        <taxon>Pseudonocardiaceae</taxon>
        <taxon>Saccharopolyspora</taxon>
    </lineage>
</organism>
<accession>A0A5M7C802</accession>
<sequence length="320" mass="34433">MVGSVALLAGCGATVQQPGPGEAAPVVIDNCGEQISYPLPQRAVAYDMSSTEKMFALGLADRMRGIVMPSTADPAVQRSPYLDDYRSVEVLSTDVLSREVVIGAKADWVLAGWNSGFSEARGITPQLLDQVGIRSYQHTESCFNYGTHPVQVPPLEALYTDLRQIGAIFHVPERAEALVSDLQKRAEALRQQRPAGEPARVFLYDSGTDQPFTSGAQGAPDALISLAGGRNIFSGLNQRWTSVGWEDVVEAAPEVIAVVDYGDRPVADKIAFLKSYPPLASSPAVQKGQFYVLDYGQAVSGPRNIEGAEQFAAYLRSIGR</sequence>
<dbReference type="Proteomes" id="UP000323946">
    <property type="component" value="Unassembled WGS sequence"/>
</dbReference>
<dbReference type="AlphaFoldDB" id="A0A5M7C802"/>
<comment type="caution">
    <text evidence="3">The sequence shown here is derived from an EMBL/GenBank/DDBJ whole genome shotgun (WGS) entry which is preliminary data.</text>
</comment>
<gene>
    <name evidence="3" type="ORF">F1721_00895</name>
</gene>
<evidence type="ECO:0000313" key="4">
    <source>
        <dbReference type="Proteomes" id="UP000323946"/>
    </source>
</evidence>
<dbReference type="SUPFAM" id="SSF53807">
    <property type="entry name" value="Helical backbone' metal receptor"/>
    <property type="match status" value="1"/>
</dbReference>
<name>A0A5M7C802_SACHI</name>
<dbReference type="PANTHER" id="PTHR30535:SF7">
    <property type="entry name" value="IRON(III) DICITRATE-BINDING PROTEIN"/>
    <property type="match status" value="1"/>
</dbReference>
<evidence type="ECO:0000259" key="2">
    <source>
        <dbReference type="PROSITE" id="PS50983"/>
    </source>
</evidence>
<evidence type="ECO:0000313" key="3">
    <source>
        <dbReference type="EMBL" id="KAA5838446.1"/>
    </source>
</evidence>